<dbReference type="PANTHER" id="PTHR23104:SF17">
    <property type="entry name" value="EF-HAND DOMAIN-CONTAINING PROTEIN"/>
    <property type="match status" value="1"/>
</dbReference>
<dbReference type="PROSITE" id="PS00018">
    <property type="entry name" value="EF_HAND_1"/>
    <property type="match status" value="2"/>
</dbReference>
<keyword evidence="3" id="KW-0106">Calcium</keyword>
<dbReference type="GeneID" id="100905993"/>
<organism evidence="7 8">
    <name type="scientific">Galendromus occidentalis</name>
    <name type="common">western predatory mite</name>
    <dbReference type="NCBI Taxonomy" id="34638"/>
    <lineage>
        <taxon>Eukaryota</taxon>
        <taxon>Metazoa</taxon>
        <taxon>Ecdysozoa</taxon>
        <taxon>Arthropoda</taxon>
        <taxon>Chelicerata</taxon>
        <taxon>Arachnida</taxon>
        <taxon>Acari</taxon>
        <taxon>Parasitiformes</taxon>
        <taxon>Mesostigmata</taxon>
        <taxon>Gamasina</taxon>
        <taxon>Phytoseioidea</taxon>
        <taxon>Phytoseiidae</taxon>
        <taxon>Typhlodrominae</taxon>
        <taxon>Galendromus</taxon>
    </lineage>
</organism>
<feature type="compositionally biased region" description="Low complexity" evidence="4">
    <location>
        <begin position="21"/>
        <end position="35"/>
    </location>
</feature>
<keyword evidence="7" id="KW-1185">Reference proteome</keyword>
<feature type="region of interest" description="Disordered" evidence="4">
    <location>
        <begin position="21"/>
        <end position="40"/>
    </location>
</feature>
<sequence length="158" mass="17619">MTCFMSFTVYLTVLLSLTAQPSSSQQPPTQNSASQRANPEVANEIRKKYAGGGFVRDMDHIKEDLRHLIQFADDGVFTPQESIFYLLRMHDFDDNNHLDGLELMRAFGHAHGQDGAHEAAGEVPVETLEELVDTTMKYDSNGDGLLSYAEWVKGHASQ</sequence>
<dbReference type="InterPro" id="IPR002048">
    <property type="entry name" value="EF_hand_dom"/>
</dbReference>
<keyword evidence="2" id="KW-0677">Repeat</keyword>
<dbReference type="PANTHER" id="PTHR23104">
    <property type="entry name" value="MULTIPLE COAGULATION FACTOR DEFICIENCY PROTEIN 2 NEURAL STEM CELL DERIVED NEURONAL SURVIVAL PROTEIN"/>
    <property type="match status" value="1"/>
</dbReference>
<dbReference type="InterPro" id="IPR011992">
    <property type="entry name" value="EF-hand-dom_pair"/>
</dbReference>
<evidence type="ECO:0000259" key="6">
    <source>
        <dbReference type="PROSITE" id="PS50222"/>
    </source>
</evidence>
<name>A0AAJ6QLV6_9ACAR</name>
<dbReference type="RefSeq" id="XP_003737023.2">
    <property type="nucleotide sequence ID" value="XM_003736975.2"/>
</dbReference>
<feature type="domain" description="EF-hand" evidence="6">
    <location>
        <begin position="126"/>
        <end position="158"/>
    </location>
</feature>
<dbReference type="KEGG" id="goe:100905993"/>
<dbReference type="PROSITE" id="PS50222">
    <property type="entry name" value="EF_HAND_2"/>
    <property type="match status" value="1"/>
</dbReference>
<evidence type="ECO:0000313" key="8">
    <source>
        <dbReference type="RefSeq" id="XP_003737023.2"/>
    </source>
</evidence>
<feature type="signal peptide" evidence="5">
    <location>
        <begin position="1"/>
        <end position="24"/>
    </location>
</feature>
<keyword evidence="1 5" id="KW-0732">Signal</keyword>
<dbReference type="InterPro" id="IPR018247">
    <property type="entry name" value="EF_Hand_1_Ca_BS"/>
</dbReference>
<evidence type="ECO:0000256" key="1">
    <source>
        <dbReference type="ARBA" id="ARBA00022729"/>
    </source>
</evidence>
<dbReference type="AlphaFoldDB" id="A0AAJ6QLV6"/>
<dbReference type="Gene3D" id="1.10.238.10">
    <property type="entry name" value="EF-hand"/>
    <property type="match status" value="1"/>
</dbReference>
<proteinExistence type="predicted"/>
<protein>
    <submittedName>
        <fullName evidence="8">Multiple coagulation factor deficiency protein 2-like</fullName>
    </submittedName>
</protein>
<dbReference type="InterPro" id="IPR052110">
    <property type="entry name" value="MCFD2-like"/>
</dbReference>
<accession>A0AAJ6QLV6</accession>
<evidence type="ECO:0000313" key="7">
    <source>
        <dbReference type="Proteomes" id="UP000694867"/>
    </source>
</evidence>
<evidence type="ECO:0000256" key="4">
    <source>
        <dbReference type="SAM" id="MobiDB-lite"/>
    </source>
</evidence>
<evidence type="ECO:0000256" key="5">
    <source>
        <dbReference type="SAM" id="SignalP"/>
    </source>
</evidence>
<dbReference type="GO" id="GO:0005509">
    <property type="term" value="F:calcium ion binding"/>
    <property type="evidence" value="ECO:0007669"/>
    <property type="project" value="InterPro"/>
</dbReference>
<feature type="chain" id="PRO_5042490787" evidence="5">
    <location>
        <begin position="25"/>
        <end position="158"/>
    </location>
</feature>
<reference evidence="8" key="1">
    <citation type="submission" date="2025-08" db="UniProtKB">
        <authorList>
            <consortium name="RefSeq"/>
        </authorList>
    </citation>
    <scope>IDENTIFICATION</scope>
</reference>
<dbReference type="SUPFAM" id="SSF47473">
    <property type="entry name" value="EF-hand"/>
    <property type="match status" value="1"/>
</dbReference>
<evidence type="ECO:0000256" key="3">
    <source>
        <dbReference type="ARBA" id="ARBA00022837"/>
    </source>
</evidence>
<dbReference type="Proteomes" id="UP000694867">
    <property type="component" value="Unplaced"/>
</dbReference>
<evidence type="ECO:0000256" key="2">
    <source>
        <dbReference type="ARBA" id="ARBA00022737"/>
    </source>
</evidence>
<gene>
    <name evidence="8" type="primary">LOC100905993</name>
</gene>